<evidence type="ECO:0000313" key="2">
    <source>
        <dbReference type="Proteomes" id="UP001055101"/>
    </source>
</evidence>
<protein>
    <submittedName>
        <fullName evidence="1">Uncharacterized protein</fullName>
    </submittedName>
</protein>
<reference evidence="1" key="2">
    <citation type="submission" date="2021-08" db="EMBL/GenBank/DDBJ databases">
        <authorList>
            <person name="Tani A."/>
            <person name="Ola A."/>
            <person name="Ogura Y."/>
            <person name="Katsura K."/>
            <person name="Hayashi T."/>
        </authorList>
    </citation>
    <scope>NUCLEOTIDE SEQUENCE</scope>
    <source>
        <strain evidence="1">DSM 23674</strain>
    </source>
</reference>
<dbReference type="Proteomes" id="UP001055101">
    <property type="component" value="Unassembled WGS sequence"/>
</dbReference>
<gene>
    <name evidence="1" type="ORF">EKPJFOCH_3065</name>
</gene>
<reference evidence="1" key="1">
    <citation type="journal article" date="2021" name="Front. Microbiol.">
        <title>Comprehensive Comparative Genomics and Phenotyping of Methylobacterium Species.</title>
        <authorList>
            <person name="Alessa O."/>
            <person name="Ogura Y."/>
            <person name="Fujitani Y."/>
            <person name="Takami H."/>
            <person name="Hayashi T."/>
            <person name="Sahin N."/>
            <person name="Tani A."/>
        </authorList>
    </citation>
    <scope>NUCLEOTIDE SEQUENCE</scope>
    <source>
        <strain evidence="1">DSM 23674</strain>
    </source>
</reference>
<accession>A0ABQ4TRQ0</accession>
<sequence length="37" mass="3960">MRPDASDHAGVVGLRASVIVALRWGRVKASSAEIVRQ</sequence>
<evidence type="ECO:0000313" key="1">
    <source>
        <dbReference type="EMBL" id="GJE56558.1"/>
    </source>
</evidence>
<name>A0ABQ4TRQ0_9HYPH</name>
<dbReference type="EMBL" id="BPRA01000014">
    <property type="protein sequence ID" value="GJE56558.1"/>
    <property type="molecule type" value="Genomic_DNA"/>
</dbReference>
<comment type="caution">
    <text evidence="1">The sequence shown here is derived from an EMBL/GenBank/DDBJ whole genome shotgun (WGS) entry which is preliminary data.</text>
</comment>
<keyword evidence="2" id="KW-1185">Reference proteome</keyword>
<proteinExistence type="predicted"/>
<organism evidence="1 2">
    <name type="scientific">Methylobacterium thuringiense</name>
    <dbReference type="NCBI Taxonomy" id="1003091"/>
    <lineage>
        <taxon>Bacteria</taxon>
        <taxon>Pseudomonadati</taxon>
        <taxon>Pseudomonadota</taxon>
        <taxon>Alphaproteobacteria</taxon>
        <taxon>Hyphomicrobiales</taxon>
        <taxon>Methylobacteriaceae</taxon>
        <taxon>Methylobacterium</taxon>
    </lineage>
</organism>